<feature type="region of interest" description="Disordered" evidence="2">
    <location>
        <begin position="1"/>
        <end position="29"/>
    </location>
</feature>
<dbReference type="InterPro" id="IPR036691">
    <property type="entry name" value="Endo/exonu/phosph_ase_sf"/>
</dbReference>
<evidence type="ECO:0000313" key="5">
    <source>
        <dbReference type="Proteomes" id="UP000663879"/>
    </source>
</evidence>
<accession>A0A813X6S5</accession>
<dbReference type="PANTHER" id="PTHR19446">
    <property type="entry name" value="REVERSE TRANSCRIPTASES"/>
    <property type="match status" value="1"/>
</dbReference>
<dbReference type="InterPro" id="IPR043502">
    <property type="entry name" value="DNA/RNA_pol_sf"/>
</dbReference>
<dbReference type="InterPro" id="IPR005135">
    <property type="entry name" value="Endo/exonuclease/phosphatase"/>
</dbReference>
<organism evidence="4 5">
    <name type="scientific">Brachionus calyciflorus</name>
    <dbReference type="NCBI Taxonomy" id="104777"/>
    <lineage>
        <taxon>Eukaryota</taxon>
        <taxon>Metazoa</taxon>
        <taxon>Spiralia</taxon>
        <taxon>Gnathifera</taxon>
        <taxon>Rotifera</taxon>
        <taxon>Eurotatoria</taxon>
        <taxon>Monogononta</taxon>
        <taxon>Pseudotrocha</taxon>
        <taxon>Ploima</taxon>
        <taxon>Brachionidae</taxon>
        <taxon>Brachionus</taxon>
    </lineage>
</organism>
<keyword evidence="1" id="KW-0175">Coiled coil</keyword>
<dbReference type="Gene3D" id="3.60.10.10">
    <property type="entry name" value="Endonuclease/exonuclease/phosphatase"/>
    <property type="match status" value="1"/>
</dbReference>
<dbReference type="AlphaFoldDB" id="A0A813X6S5"/>
<reference evidence="4" key="1">
    <citation type="submission" date="2021-02" db="EMBL/GenBank/DDBJ databases">
        <authorList>
            <person name="Nowell W R."/>
        </authorList>
    </citation>
    <scope>NUCLEOTIDE SEQUENCE</scope>
    <source>
        <strain evidence="4">Ploen Becks lab</strain>
    </source>
</reference>
<evidence type="ECO:0000259" key="3">
    <source>
        <dbReference type="PROSITE" id="PS50878"/>
    </source>
</evidence>
<feature type="non-terminal residue" evidence="4">
    <location>
        <position position="1"/>
    </location>
</feature>
<evidence type="ECO:0000256" key="1">
    <source>
        <dbReference type="SAM" id="Coils"/>
    </source>
</evidence>
<dbReference type="InterPro" id="IPR000477">
    <property type="entry name" value="RT_dom"/>
</dbReference>
<dbReference type="EMBL" id="CAJNOC010001448">
    <property type="protein sequence ID" value="CAF0865711.1"/>
    <property type="molecule type" value="Genomic_DNA"/>
</dbReference>
<dbReference type="GO" id="GO:0003824">
    <property type="term" value="F:catalytic activity"/>
    <property type="evidence" value="ECO:0007669"/>
    <property type="project" value="InterPro"/>
</dbReference>
<feature type="coiled-coil region" evidence="1">
    <location>
        <begin position="355"/>
        <end position="382"/>
    </location>
</feature>
<feature type="compositionally biased region" description="Basic and acidic residues" evidence="2">
    <location>
        <begin position="1"/>
        <end position="12"/>
    </location>
</feature>
<evidence type="ECO:0000256" key="2">
    <source>
        <dbReference type="SAM" id="MobiDB-lite"/>
    </source>
</evidence>
<dbReference type="Proteomes" id="UP000663879">
    <property type="component" value="Unassembled WGS sequence"/>
</dbReference>
<name>A0A813X6S5_9BILA</name>
<gene>
    <name evidence="4" type="ORF">OXX778_LOCUS9669</name>
</gene>
<dbReference type="Pfam" id="PF00078">
    <property type="entry name" value="RVT_1"/>
    <property type="match status" value="1"/>
</dbReference>
<sequence>MVDKKDKTEKNKNTKNKKNNKKQKNLKNIRETNALNSRISADLLPTIFNFEDDFFGIKYNTPSFPNYLENLRNFGLKNLRLKILQLNINSFFLKINEINEVISLGLYDIISLNETKLDETIPFSFFSNSNYTLFRRDRLRDGGAPSLKNKDFLEFVENFILSSNTNDRFLIVGDLNIDPSDTDSYFSSFLKDFDIKSVTKEPARIGVRSNKKGETNIKISKLDHIICQNDLDPISEVFGCPYSDHKFLVAYYHFWYPMQSFDFALDTKNDPIKSFRNYSDKNLINLKNSLLQINFSEINKFPDIDDKWGFVKDKVIEAIELCCPLKKFKNKDKDFSPWFDEELNSAKKYRNYCYYNLLEEKSEENLNEYKNARKAFKNLTRKKMKDYFENKTSYDFINSKKFWSFYKSSIKIRSDLAFDDCPENIQDGEISASSVPDQTPGFSFKYFELKEIEKSINELLTTGSLGYIGIHTKVLKAMPEIFSPILLILFNSCLELKKIPEDWKIAIVTPLYKNKGDKTKMDNCRAISVLSPIAKMFEKLLAKQIFDYFELNKIFFKGQHGFRSGFSCQSAIHEFISYINNALDQKLITLSLFIDLRKAFDLIDSLILLLKLFHYGFDNNSLELMSDYFTNRSQIVKLQNKHSKPSKLKYGFPQGSVFGPFLFLIFINDLPLSILRAFFELFADDTTLAKSGEKLEEILKDFDKI</sequence>
<dbReference type="PROSITE" id="PS50878">
    <property type="entry name" value="RT_POL"/>
    <property type="match status" value="1"/>
</dbReference>
<dbReference type="OrthoDB" id="6762350at2759"/>
<comment type="caution">
    <text evidence="4">The sequence shown here is derived from an EMBL/GenBank/DDBJ whole genome shotgun (WGS) entry which is preliminary data.</text>
</comment>
<protein>
    <recommendedName>
        <fullName evidence="3">Reverse transcriptase domain-containing protein</fullName>
    </recommendedName>
</protein>
<keyword evidence="5" id="KW-1185">Reference proteome</keyword>
<evidence type="ECO:0000313" key="4">
    <source>
        <dbReference type="EMBL" id="CAF0865711.1"/>
    </source>
</evidence>
<dbReference type="Pfam" id="PF03372">
    <property type="entry name" value="Exo_endo_phos"/>
    <property type="match status" value="1"/>
</dbReference>
<feature type="compositionally biased region" description="Basic residues" evidence="2">
    <location>
        <begin position="13"/>
        <end position="27"/>
    </location>
</feature>
<dbReference type="SUPFAM" id="SSF56219">
    <property type="entry name" value="DNase I-like"/>
    <property type="match status" value="1"/>
</dbReference>
<proteinExistence type="predicted"/>
<feature type="domain" description="Reverse transcriptase" evidence="3">
    <location>
        <begin position="492"/>
        <end position="705"/>
    </location>
</feature>
<feature type="non-terminal residue" evidence="4">
    <location>
        <position position="705"/>
    </location>
</feature>
<dbReference type="SUPFAM" id="SSF56672">
    <property type="entry name" value="DNA/RNA polymerases"/>
    <property type="match status" value="1"/>
</dbReference>